<dbReference type="PANTHER" id="PTHR45992">
    <property type="entry name" value="EUKARYOTIC ELONGATION FACTOR 2 KINASE-RELATED"/>
    <property type="match status" value="1"/>
</dbReference>
<feature type="domain" description="Alpha-type protein kinase" evidence="7">
    <location>
        <begin position="120"/>
        <end position="332"/>
    </location>
</feature>
<organism evidence="8 9">
    <name type="scientific">Meganyctiphanes norvegica</name>
    <name type="common">Northern krill</name>
    <name type="synonym">Thysanopoda norvegica</name>
    <dbReference type="NCBI Taxonomy" id="48144"/>
    <lineage>
        <taxon>Eukaryota</taxon>
        <taxon>Metazoa</taxon>
        <taxon>Ecdysozoa</taxon>
        <taxon>Arthropoda</taxon>
        <taxon>Crustacea</taxon>
        <taxon>Multicrustacea</taxon>
        <taxon>Malacostraca</taxon>
        <taxon>Eumalacostraca</taxon>
        <taxon>Eucarida</taxon>
        <taxon>Euphausiacea</taxon>
        <taxon>Euphausiidae</taxon>
        <taxon>Meganyctiphanes</taxon>
    </lineage>
</organism>
<evidence type="ECO:0000256" key="5">
    <source>
        <dbReference type="ARBA" id="ARBA00022840"/>
    </source>
</evidence>
<keyword evidence="3" id="KW-0547">Nucleotide-binding</keyword>
<dbReference type="Gene3D" id="3.20.200.10">
    <property type="entry name" value="MHCK/EF2 kinase"/>
    <property type="match status" value="1"/>
</dbReference>
<evidence type="ECO:0000256" key="6">
    <source>
        <dbReference type="SAM" id="MobiDB-lite"/>
    </source>
</evidence>
<keyword evidence="9" id="KW-1185">Reference proteome</keyword>
<dbReference type="GO" id="GO:1903013">
    <property type="term" value="P:response to differentiation-inducing factor 1"/>
    <property type="evidence" value="ECO:0007669"/>
    <property type="project" value="TreeGrafter"/>
</dbReference>
<dbReference type="FunFam" id="3.20.200.10:FF:000002">
    <property type="entry name" value="Eukaryotic elongation factor 2 kinase"/>
    <property type="match status" value="1"/>
</dbReference>
<dbReference type="AlphaFoldDB" id="A0AAV2SIP3"/>
<dbReference type="SUPFAM" id="SSF56112">
    <property type="entry name" value="Protein kinase-like (PK-like)"/>
    <property type="match status" value="1"/>
</dbReference>
<feature type="non-terminal residue" evidence="8">
    <location>
        <position position="362"/>
    </location>
</feature>
<dbReference type="InterPro" id="IPR004166">
    <property type="entry name" value="a-kinase_dom"/>
</dbReference>
<dbReference type="GO" id="GO:0031037">
    <property type="term" value="P:myosin II filament disassembly"/>
    <property type="evidence" value="ECO:0007669"/>
    <property type="project" value="TreeGrafter"/>
</dbReference>
<keyword evidence="1" id="KW-0723">Serine/threonine-protein kinase</keyword>
<dbReference type="Proteomes" id="UP001497623">
    <property type="component" value="Unassembled WGS sequence"/>
</dbReference>
<dbReference type="PROSITE" id="PS51158">
    <property type="entry name" value="ALPHA_KINASE"/>
    <property type="match status" value="1"/>
</dbReference>
<dbReference type="Pfam" id="PF02816">
    <property type="entry name" value="Alpha_kinase"/>
    <property type="match status" value="1"/>
</dbReference>
<dbReference type="CDD" id="cd16967">
    <property type="entry name" value="Alpha_kinase_eEF2K"/>
    <property type="match status" value="1"/>
</dbReference>
<dbReference type="Gene3D" id="3.30.200.20">
    <property type="entry name" value="Phosphorylase Kinase, domain 1"/>
    <property type="match status" value="2"/>
</dbReference>
<keyword evidence="2" id="KW-0808">Transferase</keyword>
<dbReference type="EMBL" id="CAXKWB010065286">
    <property type="protein sequence ID" value="CAL4188875.1"/>
    <property type="molecule type" value="Genomic_DNA"/>
</dbReference>
<evidence type="ECO:0000313" key="8">
    <source>
        <dbReference type="EMBL" id="CAL4188875.1"/>
    </source>
</evidence>
<protein>
    <recommendedName>
        <fullName evidence="7">Alpha-type protein kinase domain-containing protein</fullName>
    </recommendedName>
</protein>
<dbReference type="GO" id="GO:0004686">
    <property type="term" value="F:elongation factor-2 kinase activity"/>
    <property type="evidence" value="ECO:0007669"/>
    <property type="project" value="InterPro"/>
</dbReference>
<name>A0AAV2SIP3_MEGNR</name>
<evidence type="ECO:0000259" key="7">
    <source>
        <dbReference type="PROSITE" id="PS51158"/>
    </source>
</evidence>
<dbReference type="SMART" id="SM00811">
    <property type="entry name" value="Alpha_kinase"/>
    <property type="match status" value="1"/>
</dbReference>
<evidence type="ECO:0000256" key="1">
    <source>
        <dbReference type="ARBA" id="ARBA00022527"/>
    </source>
</evidence>
<dbReference type="InterPro" id="IPR047588">
    <property type="entry name" value="eEF2K_a_kinase_dom"/>
</dbReference>
<dbReference type="GO" id="GO:0005524">
    <property type="term" value="F:ATP binding"/>
    <property type="evidence" value="ECO:0007669"/>
    <property type="project" value="UniProtKB-KW"/>
</dbReference>
<comment type="caution">
    <text evidence="8">The sequence shown here is derived from an EMBL/GenBank/DDBJ whole genome shotgun (WGS) entry which is preliminary data.</text>
</comment>
<evidence type="ECO:0000256" key="3">
    <source>
        <dbReference type="ARBA" id="ARBA00022741"/>
    </source>
</evidence>
<sequence>MCLSVLQSSGQESGSESDTETSHDGGGEGEDTPTTHNEQQVVDERYEPVGCGTSSLFFSTVYNCDLKTGAKENNKFSTTDKTTKARQAWKKAFIKVRQLGDPWAKFHVGKCASEKARRHRYNPITENWVDDEVVIKMEKLPFDAGAMRECFRLKKLSNSSKEFRSLSHACNYVAKRYINQDTPRDNYFRDVQLQMDAKLWAEEYNRHNPPKKVDIFQMTVLEMVERPGRSLFHLEHFIEGKYIKYNSNSGFVQCEHKRNTPQAFSHFTFERSGHELIIADVQGVGDLYTDPQIHTAKGIDYGEGNLGTRGMALFLHSHTCNDICHSLGLTPFDLAPSEILQNVKFVHTPSHPDDVRARENCI</sequence>
<reference evidence="8 9" key="1">
    <citation type="submission" date="2024-05" db="EMBL/GenBank/DDBJ databases">
        <authorList>
            <person name="Wallberg A."/>
        </authorList>
    </citation>
    <scope>NUCLEOTIDE SEQUENCE [LARGE SCALE GENOMIC DNA]</scope>
</reference>
<evidence type="ECO:0000256" key="4">
    <source>
        <dbReference type="ARBA" id="ARBA00022777"/>
    </source>
</evidence>
<evidence type="ECO:0000313" key="9">
    <source>
        <dbReference type="Proteomes" id="UP001497623"/>
    </source>
</evidence>
<dbReference type="InterPro" id="IPR011009">
    <property type="entry name" value="Kinase-like_dom_sf"/>
</dbReference>
<feature type="region of interest" description="Disordered" evidence="6">
    <location>
        <begin position="1"/>
        <end position="41"/>
    </location>
</feature>
<gene>
    <name evidence="8" type="ORF">MNOR_LOCUS36319</name>
</gene>
<evidence type="ECO:0000256" key="2">
    <source>
        <dbReference type="ARBA" id="ARBA00022679"/>
    </source>
</evidence>
<dbReference type="InterPro" id="IPR051852">
    <property type="entry name" value="Alpha-type_PK"/>
</dbReference>
<keyword evidence="4" id="KW-0418">Kinase</keyword>
<dbReference type="PANTHER" id="PTHR45992:SF2">
    <property type="entry name" value="EUKARYOTIC ELONGATION FACTOR 2 KINASE"/>
    <property type="match status" value="1"/>
</dbReference>
<proteinExistence type="predicted"/>
<feature type="compositionally biased region" description="Low complexity" evidence="6">
    <location>
        <begin position="7"/>
        <end position="16"/>
    </location>
</feature>
<accession>A0AAV2SIP3</accession>
<keyword evidence="5" id="KW-0067">ATP-binding</keyword>